<protein>
    <recommendedName>
        <fullName evidence="8">Small EDRK-rich factor-like N-terminal domain-containing protein</fullName>
    </recommendedName>
</protein>
<evidence type="ECO:0000313" key="9">
    <source>
        <dbReference type="EMBL" id="CAF1461977.1"/>
    </source>
</evidence>
<comment type="similarity">
    <text evidence="2 6">Belongs to the peroxisomal membrane protein PXMP2/4 family.</text>
</comment>
<evidence type="ECO:0000256" key="7">
    <source>
        <dbReference type="SAM" id="MobiDB-lite"/>
    </source>
</evidence>
<evidence type="ECO:0000256" key="4">
    <source>
        <dbReference type="ARBA" id="ARBA00022989"/>
    </source>
</evidence>
<dbReference type="GO" id="GO:0005737">
    <property type="term" value="C:cytoplasm"/>
    <property type="evidence" value="ECO:0007669"/>
    <property type="project" value="TreeGrafter"/>
</dbReference>
<evidence type="ECO:0000256" key="1">
    <source>
        <dbReference type="ARBA" id="ARBA00004141"/>
    </source>
</evidence>
<keyword evidence="10" id="KW-1185">Reference proteome</keyword>
<dbReference type="AlphaFoldDB" id="A0A815QHQ0"/>
<dbReference type="GO" id="GO:0016020">
    <property type="term" value="C:membrane"/>
    <property type="evidence" value="ECO:0007669"/>
    <property type="project" value="UniProtKB-SubCell"/>
</dbReference>
<dbReference type="Proteomes" id="UP000663832">
    <property type="component" value="Unassembled WGS sequence"/>
</dbReference>
<dbReference type="Pfam" id="PF04419">
    <property type="entry name" value="SERF-like_N"/>
    <property type="match status" value="1"/>
</dbReference>
<organism evidence="9 10">
    <name type="scientific">Adineta steineri</name>
    <dbReference type="NCBI Taxonomy" id="433720"/>
    <lineage>
        <taxon>Eukaryota</taxon>
        <taxon>Metazoa</taxon>
        <taxon>Spiralia</taxon>
        <taxon>Gnathifera</taxon>
        <taxon>Rotifera</taxon>
        <taxon>Eurotatoria</taxon>
        <taxon>Bdelloidea</taxon>
        <taxon>Adinetida</taxon>
        <taxon>Adinetidae</taxon>
        <taxon>Adineta</taxon>
    </lineage>
</organism>
<keyword evidence="5 6" id="KW-0472">Membrane</keyword>
<dbReference type="OrthoDB" id="10267969at2759"/>
<evidence type="ECO:0000313" key="10">
    <source>
        <dbReference type="Proteomes" id="UP000663832"/>
    </source>
</evidence>
<dbReference type="InterPro" id="IPR007513">
    <property type="entry name" value="SERF-like_N"/>
</dbReference>
<comment type="subcellular location">
    <subcellularLocation>
        <location evidence="1">Membrane</location>
        <topology evidence="1">Multi-pass membrane protein</topology>
    </subcellularLocation>
</comment>
<feature type="region of interest" description="Disordered" evidence="7">
    <location>
        <begin position="1"/>
        <end position="68"/>
    </location>
</feature>
<feature type="compositionally biased region" description="Basic and acidic residues" evidence="7">
    <location>
        <begin position="39"/>
        <end position="51"/>
    </location>
</feature>
<dbReference type="PANTHER" id="PTHR11266">
    <property type="entry name" value="PEROXISOMAL MEMBRANE PROTEIN 2, PXMP2 MPV17"/>
    <property type="match status" value="1"/>
</dbReference>
<accession>A0A815QHQ0</accession>
<keyword evidence="3 6" id="KW-0812">Transmembrane</keyword>
<gene>
    <name evidence="9" type="ORF">QVE165_LOCUS41001</name>
</gene>
<proteinExistence type="inferred from homology"/>
<reference evidence="9" key="1">
    <citation type="submission" date="2021-02" db="EMBL/GenBank/DDBJ databases">
        <authorList>
            <person name="Nowell W R."/>
        </authorList>
    </citation>
    <scope>NUCLEOTIDE SEQUENCE</scope>
</reference>
<sequence length="222" mass="25202">MTRGNQRDLAREKNLKNQKGKGQSAAETEANKGLSLQERQLRDAAKMREKQQLAAQKKSGGNNNTPGNGGGGLLTLGDFCAQFFHEKKTSLDDKRLLAACLTGTAMGTEGHIWYKFLDRAIVQATWHNVFKKVVLDQTIAAPIYTMTYIIGTSVLEGRTSSRELKNDIKANFLPLYIADCVIFIPVQIINFRYISKYYRVPFMFSISFVFNYFLSVYKHRRQ</sequence>
<name>A0A815QHQ0_9BILA</name>
<feature type="domain" description="Small EDRK-rich factor-like N-terminal" evidence="8">
    <location>
        <begin position="1"/>
        <end position="39"/>
    </location>
</feature>
<evidence type="ECO:0000256" key="3">
    <source>
        <dbReference type="ARBA" id="ARBA00022692"/>
    </source>
</evidence>
<keyword evidence="4 6" id="KW-1133">Transmembrane helix</keyword>
<dbReference type="Pfam" id="PF04117">
    <property type="entry name" value="Mpv17_PMP22"/>
    <property type="match status" value="1"/>
</dbReference>
<evidence type="ECO:0000256" key="2">
    <source>
        <dbReference type="ARBA" id="ARBA00006824"/>
    </source>
</evidence>
<feature type="transmembrane region" description="Helical" evidence="6">
    <location>
        <begin position="172"/>
        <end position="191"/>
    </location>
</feature>
<feature type="transmembrane region" description="Helical" evidence="6">
    <location>
        <begin position="197"/>
        <end position="217"/>
    </location>
</feature>
<feature type="compositionally biased region" description="Basic and acidic residues" evidence="7">
    <location>
        <begin position="1"/>
        <end position="15"/>
    </location>
</feature>
<evidence type="ECO:0000259" key="8">
    <source>
        <dbReference type="Pfam" id="PF04419"/>
    </source>
</evidence>
<evidence type="ECO:0000256" key="6">
    <source>
        <dbReference type="RuleBase" id="RU363053"/>
    </source>
</evidence>
<dbReference type="EMBL" id="CAJNOM010000482">
    <property type="protein sequence ID" value="CAF1461977.1"/>
    <property type="molecule type" value="Genomic_DNA"/>
</dbReference>
<evidence type="ECO:0000256" key="5">
    <source>
        <dbReference type="ARBA" id="ARBA00023136"/>
    </source>
</evidence>
<comment type="caution">
    <text evidence="9">The sequence shown here is derived from an EMBL/GenBank/DDBJ whole genome shotgun (WGS) entry which is preliminary data.</text>
</comment>
<dbReference type="InterPro" id="IPR007248">
    <property type="entry name" value="Mpv17_PMP22"/>
</dbReference>